<name>A0A0V0H9U3_SOLCH</name>
<evidence type="ECO:0000313" key="1">
    <source>
        <dbReference type="EMBL" id="JAP16957.1"/>
    </source>
</evidence>
<reference evidence="1" key="1">
    <citation type="submission" date="2015-12" db="EMBL/GenBank/DDBJ databases">
        <title>Gene expression during late stages of embryo sac development: a critical building block for successful pollen-pistil interactions.</title>
        <authorList>
            <person name="Liu Y."/>
            <person name="Joly V."/>
            <person name="Sabar M."/>
            <person name="Matton D.P."/>
        </authorList>
    </citation>
    <scope>NUCLEOTIDE SEQUENCE</scope>
</reference>
<proteinExistence type="predicted"/>
<dbReference type="EMBL" id="GEDG01023145">
    <property type="protein sequence ID" value="JAP16957.1"/>
    <property type="molecule type" value="Transcribed_RNA"/>
</dbReference>
<sequence>MRKSNRDVHHLPVHHSPSRTDVLLPKSSILGSFATICNNFQYSSGTSEKAQTACFSPLRAL</sequence>
<protein>
    <submittedName>
        <fullName evidence="1">Putative ovule protein</fullName>
    </submittedName>
</protein>
<dbReference type="AlphaFoldDB" id="A0A0V0H9U3"/>
<organism evidence="1">
    <name type="scientific">Solanum chacoense</name>
    <name type="common">Chaco potato</name>
    <dbReference type="NCBI Taxonomy" id="4108"/>
    <lineage>
        <taxon>Eukaryota</taxon>
        <taxon>Viridiplantae</taxon>
        <taxon>Streptophyta</taxon>
        <taxon>Embryophyta</taxon>
        <taxon>Tracheophyta</taxon>
        <taxon>Spermatophyta</taxon>
        <taxon>Magnoliopsida</taxon>
        <taxon>eudicotyledons</taxon>
        <taxon>Gunneridae</taxon>
        <taxon>Pentapetalae</taxon>
        <taxon>asterids</taxon>
        <taxon>lamiids</taxon>
        <taxon>Solanales</taxon>
        <taxon>Solanaceae</taxon>
        <taxon>Solanoideae</taxon>
        <taxon>Solaneae</taxon>
        <taxon>Solanum</taxon>
    </lineage>
</organism>
<accession>A0A0V0H9U3</accession>